<evidence type="ECO:0000313" key="6">
    <source>
        <dbReference type="Proteomes" id="UP000317238"/>
    </source>
</evidence>
<name>A0A5C5Y7B3_9PLAN</name>
<dbReference type="InterPro" id="IPR001613">
    <property type="entry name" value="Flavin_amine_oxidase"/>
</dbReference>
<dbReference type="RefSeq" id="WP_145302702.1">
    <property type="nucleotide sequence ID" value="NZ_CP036319.1"/>
</dbReference>
<reference evidence="5 6" key="1">
    <citation type="submission" date="2019-02" db="EMBL/GenBank/DDBJ databases">
        <title>Deep-cultivation of Planctomycetes and their phenomic and genomic characterization uncovers novel biology.</title>
        <authorList>
            <person name="Wiegand S."/>
            <person name="Jogler M."/>
            <person name="Boedeker C."/>
            <person name="Pinto D."/>
            <person name="Vollmers J."/>
            <person name="Rivas-Marin E."/>
            <person name="Kohn T."/>
            <person name="Peeters S.H."/>
            <person name="Heuer A."/>
            <person name="Rast P."/>
            <person name="Oberbeckmann S."/>
            <person name="Bunk B."/>
            <person name="Jeske O."/>
            <person name="Meyerdierks A."/>
            <person name="Storesund J.E."/>
            <person name="Kallscheuer N."/>
            <person name="Luecker S."/>
            <person name="Lage O.M."/>
            <person name="Pohl T."/>
            <person name="Merkel B.J."/>
            <person name="Hornburger P."/>
            <person name="Mueller R.-W."/>
            <person name="Bruemmer F."/>
            <person name="Labrenz M."/>
            <person name="Spormann A.M."/>
            <person name="Op Den Camp H."/>
            <person name="Overmann J."/>
            <person name="Amann R."/>
            <person name="Jetten M.S.M."/>
            <person name="Mascher T."/>
            <person name="Medema M.H."/>
            <person name="Devos D.P."/>
            <person name="Kaster A.-K."/>
            <person name="Ovreas L."/>
            <person name="Rohde M."/>
            <person name="Galperin M.Y."/>
            <person name="Jogler C."/>
        </authorList>
    </citation>
    <scope>NUCLEOTIDE SEQUENCE [LARGE SCALE GENOMIC DNA]</scope>
    <source>
        <strain evidence="5 6">Pan14r</strain>
    </source>
</reference>
<accession>A0A5C5Y7B3</accession>
<sequence>MTARVTIIGGGLAGLAAAESLSRFGANNVAIRLIESRRQTGGRAGSFHDSASGQTVDYCQHVAMGCCTNFIDFVRRMDLDRHFRVYDQLTFLHRSGSSRFAASRRIPPPLHLAGAFGRLSYLSWSQKCRVAYGVWRLMRTPESDLRQLTAKQWLIRNRQDDACIASFWDVILVSALGEHTRNAAADAAQKVILDGFASHPDASDVWVPAMPLSELFGIQATERIQRNGVDVVRGAPVRTVVRSDGPFQIRTAGEQQTADAVIAAVPWHQMAKIDWQMDNDRGQHWFTRFTSIPSSAITGIHLWLDRPITTLPHVVLVGTLAQWLFREPIAETKHHSTDDLIRETPVFYHQVVISGAVDIAGESKDALVSHVMQELRDFFPAARDAKLLRHRVVTDPNSVFSVTPQVQELRPATDTPVDGLFLAGDWVDTGWPSTMEGAVRSGRMAAARVAQRFGMTPSPLTPDLPPGRLYRWFSNSS</sequence>
<gene>
    <name evidence="5" type="primary">pds</name>
    <name evidence="5" type="ORF">Pan14r_31360</name>
</gene>
<dbReference type="PRINTS" id="PR00757">
    <property type="entry name" value="AMINEOXDASEF"/>
</dbReference>
<dbReference type="EMBL" id="SJPL01000001">
    <property type="protein sequence ID" value="TWT70828.1"/>
    <property type="molecule type" value="Genomic_DNA"/>
</dbReference>
<proteinExistence type="predicted"/>
<dbReference type="EC" id="1.3.5.5" evidence="5"/>
<dbReference type="InterPro" id="IPR050464">
    <property type="entry name" value="Zeta_carotene_desat/Oxidored"/>
</dbReference>
<dbReference type="PANTHER" id="PTHR42923:SF47">
    <property type="entry name" value="BLR3003 PROTEIN"/>
    <property type="match status" value="1"/>
</dbReference>
<dbReference type="NCBIfam" id="TIGR03467">
    <property type="entry name" value="HpnE"/>
    <property type="match status" value="1"/>
</dbReference>
<dbReference type="InterPro" id="IPR002937">
    <property type="entry name" value="Amino_oxidase"/>
</dbReference>
<evidence type="ECO:0000256" key="2">
    <source>
        <dbReference type="ARBA" id="ARBA00023002"/>
    </source>
</evidence>
<evidence type="ECO:0000256" key="3">
    <source>
        <dbReference type="PIRSR" id="PIRSR601613-1"/>
    </source>
</evidence>
<keyword evidence="6" id="KW-1185">Reference proteome</keyword>
<dbReference type="SUPFAM" id="SSF51905">
    <property type="entry name" value="FAD/NAD(P)-binding domain"/>
    <property type="match status" value="1"/>
</dbReference>
<feature type="domain" description="Amine oxidase" evidence="4">
    <location>
        <begin position="12"/>
        <end position="449"/>
    </location>
</feature>
<dbReference type="Proteomes" id="UP000317238">
    <property type="component" value="Unassembled WGS sequence"/>
</dbReference>
<comment type="caution">
    <text evidence="5">The sequence shown here is derived from an EMBL/GenBank/DDBJ whole genome shotgun (WGS) entry which is preliminary data.</text>
</comment>
<evidence type="ECO:0000313" key="5">
    <source>
        <dbReference type="EMBL" id="TWT70828.1"/>
    </source>
</evidence>
<dbReference type="AlphaFoldDB" id="A0A5C5Y7B3"/>
<dbReference type="PANTHER" id="PTHR42923">
    <property type="entry name" value="PROTOPORPHYRINOGEN OXIDASE"/>
    <property type="match status" value="1"/>
</dbReference>
<feature type="binding site" evidence="3">
    <location>
        <position position="237"/>
    </location>
    <ligand>
        <name>FAD</name>
        <dbReference type="ChEBI" id="CHEBI:57692"/>
    </ligand>
</feature>
<organism evidence="5 6">
    <name type="scientific">Crateriforma conspicua</name>
    <dbReference type="NCBI Taxonomy" id="2527996"/>
    <lineage>
        <taxon>Bacteria</taxon>
        <taxon>Pseudomonadati</taxon>
        <taxon>Planctomycetota</taxon>
        <taxon>Planctomycetia</taxon>
        <taxon>Planctomycetales</taxon>
        <taxon>Planctomycetaceae</taxon>
        <taxon>Crateriforma</taxon>
    </lineage>
</organism>
<dbReference type="InterPro" id="IPR017830">
    <property type="entry name" value="SQase_HpnE"/>
</dbReference>
<comment type="cofactor">
    <cofactor evidence="1">
        <name>FAD</name>
        <dbReference type="ChEBI" id="CHEBI:57692"/>
    </cofactor>
</comment>
<dbReference type="InterPro" id="IPR036188">
    <property type="entry name" value="FAD/NAD-bd_sf"/>
</dbReference>
<evidence type="ECO:0000256" key="1">
    <source>
        <dbReference type="ARBA" id="ARBA00001974"/>
    </source>
</evidence>
<evidence type="ECO:0000259" key="4">
    <source>
        <dbReference type="Pfam" id="PF01593"/>
    </source>
</evidence>
<dbReference type="Gene3D" id="3.50.50.60">
    <property type="entry name" value="FAD/NAD(P)-binding domain"/>
    <property type="match status" value="1"/>
</dbReference>
<protein>
    <submittedName>
        <fullName evidence="5">15-cis-phytoene desaturase</fullName>
        <ecNumber evidence="5">1.3.5.5</ecNumber>
    </submittedName>
</protein>
<dbReference type="Pfam" id="PF01593">
    <property type="entry name" value="Amino_oxidase"/>
    <property type="match status" value="1"/>
</dbReference>
<keyword evidence="2 5" id="KW-0560">Oxidoreductase</keyword>
<dbReference type="GO" id="GO:0016491">
    <property type="term" value="F:oxidoreductase activity"/>
    <property type="evidence" value="ECO:0007669"/>
    <property type="project" value="UniProtKB-KW"/>
</dbReference>
<dbReference type="OrthoDB" id="9814556at2"/>